<name>A0A9Q3DZ88_9BASI</name>
<dbReference type="EMBL" id="AVOT02020925">
    <property type="protein sequence ID" value="MBW0509398.1"/>
    <property type="molecule type" value="Genomic_DNA"/>
</dbReference>
<keyword evidence="2" id="KW-1185">Reference proteome</keyword>
<sequence length="111" mass="12857">MSSPNLAFQWTDREDKSDSRTASLDVCHTWLPLAEFANNNAEDSSTKQSPFFTIYERNPTYHSIHFSQDSPSGKLSTNLHSVQKVDKEELESAIRRFKKYADRKRSIQPDF</sequence>
<accession>A0A9Q3DZ88</accession>
<dbReference type="AlphaFoldDB" id="A0A9Q3DZ88"/>
<dbReference type="OrthoDB" id="2630497at2759"/>
<protein>
    <submittedName>
        <fullName evidence="1">Uncharacterized protein</fullName>
    </submittedName>
</protein>
<dbReference type="Proteomes" id="UP000765509">
    <property type="component" value="Unassembled WGS sequence"/>
</dbReference>
<organism evidence="1 2">
    <name type="scientific">Austropuccinia psidii MF-1</name>
    <dbReference type="NCBI Taxonomy" id="1389203"/>
    <lineage>
        <taxon>Eukaryota</taxon>
        <taxon>Fungi</taxon>
        <taxon>Dikarya</taxon>
        <taxon>Basidiomycota</taxon>
        <taxon>Pucciniomycotina</taxon>
        <taxon>Pucciniomycetes</taxon>
        <taxon>Pucciniales</taxon>
        <taxon>Sphaerophragmiaceae</taxon>
        <taxon>Austropuccinia</taxon>
    </lineage>
</organism>
<comment type="caution">
    <text evidence="1">The sequence shown here is derived from an EMBL/GenBank/DDBJ whole genome shotgun (WGS) entry which is preliminary data.</text>
</comment>
<gene>
    <name evidence="1" type="ORF">O181_049113</name>
</gene>
<proteinExistence type="predicted"/>
<evidence type="ECO:0000313" key="1">
    <source>
        <dbReference type="EMBL" id="MBW0509398.1"/>
    </source>
</evidence>
<evidence type="ECO:0000313" key="2">
    <source>
        <dbReference type="Proteomes" id="UP000765509"/>
    </source>
</evidence>
<reference evidence="1" key="1">
    <citation type="submission" date="2021-03" db="EMBL/GenBank/DDBJ databases">
        <title>Draft genome sequence of rust myrtle Austropuccinia psidii MF-1, a brazilian biotype.</title>
        <authorList>
            <person name="Quecine M.C."/>
            <person name="Pachon D.M.R."/>
            <person name="Bonatelli M.L."/>
            <person name="Correr F.H."/>
            <person name="Franceschini L.M."/>
            <person name="Leite T.F."/>
            <person name="Margarido G.R.A."/>
            <person name="Almeida C.A."/>
            <person name="Ferrarezi J.A."/>
            <person name="Labate C.A."/>
        </authorList>
    </citation>
    <scope>NUCLEOTIDE SEQUENCE</scope>
    <source>
        <strain evidence="1">MF-1</strain>
    </source>
</reference>